<protein>
    <submittedName>
        <fullName evidence="1">Uncharacterized protein</fullName>
    </submittedName>
</protein>
<gene>
    <name evidence="1" type="ORF">SAMN05421799_101360</name>
</gene>
<evidence type="ECO:0000313" key="2">
    <source>
        <dbReference type="Proteomes" id="UP000186156"/>
    </source>
</evidence>
<proteinExistence type="predicted"/>
<sequence length="171" mass="19535">MSDLMKYGIAVSPGTAVNQILTGWMNAWFINMRDPRFRLRERMIAFHNAVDQALGAYLAQLRAELSALRRKLPQPTREDPFPNLEALSAVKELEAYIRRVEALRTVALSTPVPPDEYVFHGRPEHEAVLAELARMDGEIAQQMQGISPDTIDELERMLRTRNGRLQRLLQP</sequence>
<reference evidence="2" key="1">
    <citation type="submission" date="2017-01" db="EMBL/GenBank/DDBJ databases">
        <authorList>
            <person name="Varghese N."/>
            <person name="Submissions S."/>
        </authorList>
    </citation>
    <scope>NUCLEOTIDE SEQUENCE [LARGE SCALE GENOMIC DNA]</scope>
    <source>
        <strain evidence="2">DSM 16176</strain>
    </source>
</reference>
<dbReference type="Proteomes" id="UP000186156">
    <property type="component" value="Unassembled WGS sequence"/>
</dbReference>
<dbReference type="OrthoDB" id="2374704at2"/>
<dbReference type="EMBL" id="FTOO01000001">
    <property type="protein sequence ID" value="SIS56762.1"/>
    <property type="molecule type" value="Genomic_DNA"/>
</dbReference>
<accession>A0A1N7K579</accession>
<name>A0A1N7K579_9BACL</name>
<dbReference type="RefSeq" id="WP_076344433.1">
    <property type="nucleotide sequence ID" value="NZ_FTOO01000001.1"/>
</dbReference>
<organism evidence="1 2">
    <name type="scientific">Alicyclobacillus vulcanalis</name>
    <dbReference type="NCBI Taxonomy" id="252246"/>
    <lineage>
        <taxon>Bacteria</taxon>
        <taxon>Bacillati</taxon>
        <taxon>Bacillota</taxon>
        <taxon>Bacilli</taxon>
        <taxon>Bacillales</taxon>
        <taxon>Alicyclobacillaceae</taxon>
        <taxon>Alicyclobacillus</taxon>
    </lineage>
</organism>
<dbReference type="AlphaFoldDB" id="A0A1N7K579"/>
<keyword evidence="2" id="KW-1185">Reference proteome</keyword>
<dbReference type="STRING" id="252246.SAMN05421799_101360"/>
<evidence type="ECO:0000313" key="1">
    <source>
        <dbReference type="EMBL" id="SIS56762.1"/>
    </source>
</evidence>